<dbReference type="GO" id="GO:0005524">
    <property type="term" value="F:ATP binding"/>
    <property type="evidence" value="ECO:0007669"/>
    <property type="project" value="UniProtKB-KW"/>
</dbReference>
<protein>
    <recommendedName>
        <fullName evidence="2">histidine kinase</fullName>
        <ecNumber evidence="2">2.7.13.3</ecNumber>
    </recommendedName>
</protein>
<feature type="transmembrane region" description="Helical" evidence="11">
    <location>
        <begin position="228"/>
        <end position="247"/>
    </location>
</feature>
<keyword evidence="11" id="KW-0812">Transmembrane</keyword>
<dbReference type="GO" id="GO:0000155">
    <property type="term" value="F:phosphorelay sensor kinase activity"/>
    <property type="evidence" value="ECO:0007669"/>
    <property type="project" value="InterPro"/>
</dbReference>
<keyword evidence="3" id="KW-0597">Phosphoprotein</keyword>
<evidence type="ECO:0000256" key="7">
    <source>
        <dbReference type="ARBA" id="ARBA00022840"/>
    </source>
</evidence>
<evidence type="ECO:0000256" key="2">
    <source>
        <dbReference type="ARBA" id="ARBA00012438"/>
    </source>
</evidence>
<feature type="region of interest" description="Disordered" evidence="10">
    <location>
        <begin position="1"/>
        <end position="28"/>
    </location>
</feature>
<dbReference type="SUPFAM" id="SSF55874">
    <property type="entry name" value="ATPase domain of HSP90 chaperone/DNA topoisomerase II/histidine kinase"/>
    <property type="match status" value="1"/>
</dbReference>
<dbReference type="Gene3D" id="3.30.565.10">
    <property type="entry name" value="Histidine kinase-like ATPase, C-terminal domain"/>
    <property type="match status" value="1"/>
</dbReference>
<keyword evidence="4" id="KW-0808">Transferase</keyword>
<evidence type="ECO:0000256" key="4">
    <source>
        <dbReference type="ARBA" id="ARBA00022679"/>
    </source>
</evidence>
<dbReference type="GO" id="GO:0016020">
    <property type="term" value="C:membrane"/>
    <property type="evidence" value="ECO:0007669"/>
    <property type="project" value="InterPro"/>
</dbReference>
<accession>A0A927GNB2</accession>
<proteinExistence type="predicted"/>
<dbReference type="CDD" id="cd16917">
    <property type="entry name" value="HATPase_UhpB-NarQ-NarX-like"/>
    <property type="match status" value="1"/>
</dbReference>
<dbReference type="Gene3D" id="1.20.5.1930">
    <property type="match status" value="1"/>
</dbReference>
<keyword evidence="9" id="KW-0175">Coiled coil</keyword>
<feature type="transmembrane region" description="Helical" evidence="11">
    <location>
        <begin position="110"/>
        <end position="131"/>
    </location>
</feature>
<keyword evidence="5" id="KW-0547">Nucleotide-binding</keyword>
<feature type="transmembrane region" description="Helical" evidence="11">
    <location>
        <begin position="178"/>
        <end position="197"/>
    </location>
</feature>
<dbReference type="Pfam" id="PF07730">
    <property type="entry name" value="HisKA_3"/>
    <property type="match status" value="1"/>
</dbReference>
<feature type="transmembrane region" description="Helical" evidence="11">
    <location>
        <begin position="204"/>
        <end position="222"/>
    </location>
</feature>
<evidence type="ECO:0000259" key="12">
    <source>
        <dbReference type="Pfam" id="PF07730"/>
    </source>
</evidence>
<feature type="transmembrane region" description="Helical" evidence="11">
    <location>
        <begin position="83"/>
        <end position="104"/>
    </location>
</feature>
<dbReference type="InterPro" id="IPR050482">
    <property type="entry name" value="Sensor_HK_TwoCompSys"/>
</dbReference>
<evidence type="ECO:0000256" key="5">
    <source>
        <dbReference type="ARBA" id="ARBA00022741"/>
    </source>
</evidence>
<evidence type="ECO:0000256" key="8">
    <source>
        <dbReference type="ARBA" id="ARBA00023012"/>
    </source>
</evidence>
<evidence type="ECO:0000256" key="3">
    <source>
        <dbReference type="ARBA" id="ARBA00022553"/>
    </source>
</evidence>
<reference evidence="13" key="1">
    <citation type="journal article" date="2020" name="PLoS ONE">
        <title>Isolation and characterization of Streptomyces bacteriophages and Streptomyces strains encoding biosynthetic arsenals: Streptomyces strains and phages for antibiotic discovery.</title>
        <authorList>
            <person name="Montano E.T."/>
            <person name="Nideffer J.F."/>
            <person name="Brumage L."/>
            <person name="Erb M."/>
            <person name="Derman A.I."/>
            <person name="Davis J.P."/>
            <person name="Estrada E."/>
            <person name="Fu S."/>
            <person name="Le D."/>
            <person name="Vuppala A."/>
            <person name="Tran C."/>
            <person name="Luterstein E."/>
            <person name="Lakkaraju S."/>
            <person name="Panchagnula S."/>
            <person name="Ren C."/>
            <person name="Doan J."/>
            <person name="Tran S."/>
            <person name="Soriano J."/>
            <person name="Fujita Y."/>
            <person name="Gutala P."/>
            <person name="Fujii Q."/>
            <person name="Lee M."/>
            <person name="Bui A."/>
            <person name="Villarreal C."/>
            <person name="Shing S.R."/>
            <person name="Kim S."/>
            <person name="Freeman D."/>
            <person name="Racha V."/>
            <person name="Ho A."/>
            <person name="Kumar P."/>
            <person name="Falah K."/>
            <person name="Dawson T."/>
            <person name="Enustun E."/>
            <person name="Prichard A."/>
            <person name="Gomez A."/>
            <person name="Khanna K."/>
            <person name="Trigg S."/>
            <person name="Fernandez L."/>
            <person name="Pogliano K."/>
            <person name="Pogliano J."/>
        </authorList>
    </citation>
    <scope>NUCLEOTIDE SEQUENCE</scope>
    <source>
        <strain evidence="13">QF2</strain>
    </source>
</reference>
<dbReference type="InterPro" id="IPR036890">
    <property type="entry name" value="HATPase_C_sf"/>
</dbReference>
<keyword evidence="7" id="KW-0067">ATP-binding</keyword>
<evidence type="ECO:0000256" key="1">
    <source>
        <dbReference type="ARBA" id="ARBA00000085"/>
    </source>
</evidence>
<feature type="coiled-coil region" evidence="9">
    <location>
        <begin position="314"/>
        <end position="341"/>
    </location>
</feature>
<evidence type="ECO:0000256" key="6">
    <source>
        <dbReference type="ARBA" id="ARBA00022777"/>
    </source>
</evidence>
<feature type="transmembrane region" description="Helical" evidence="11">
    <location>
        <begin position="138"/>
        <end position="158"/>
    </location>
</feature>
<sequence length="494" mass="51707">MSRADGVRAGAPSSYGSPPPRGRGGRVVPRVWAGRTGAVGGDEVDGRCTAAAAVRRAPRALYEELWAAPADRVPRMGEPDAPAWRPVFLVALVFVAVGIATARTVELTPYGAAVSGLAVLVAIAQAAALVAGMFRPVGAWWAATALAVVAILATAAAVPRHPASGWTGGLPVSPEALFPNPFGGVALQGGALFLLALRVRRRRAVAALLLSLLPSVFLALRTPPLPHAGLAASVLVFATATVLGSALRSLRVARKDLVVQAELTAEERARRTLLEERNRIARELHDVVAHHMSVISIQAQVAPHLVEHPTDALRENLTGIRENALEALAELRRVLGVLRSEEAPARSDDARHAPQPGLDGLDGLVATVRSTGLSVALRTTGEPRPLPPGVELSAYRIVQEALSNVMRHAPGASAEVVIGHRPTGLAVRIVNSPPDRHRPAAPSPGVRHGLLGMSERAAMLGGELATGRTPDGGWEVTALLPTSTQTPRTTEEAR</sequence>
<gene>
    <name evidence="13" type="ORF">ID875_16095</name>
</gene>
<feature type="domain" description="Signal transduction histidine kinase subgroup 3 dimerisation and phosphoacceptor" evidence="12">
    <location>
        <begin position="276"/>
        <end position="341"/>
    </location>
</feature>
<dbReference type="EMBL" id="JACWUS010000001">
    <property type="protein sequence ID" value="MBD2829396.1"/>
    <property type="molecule type" value="Genomic_DNA"/>
</dbReference>
<feature type="region of interest" description="Disordered" evidence="10">
    <location>
        <begin position="464"/>
        <end position="494"/>
    </location>
</feature>
<keyword evidence="6 13" id="KW-0418">Kinase</keyword>
<keyword evidence="8" id="KW-0902">Two-component regulatory system</keyword>
<dbReference type="GO" id="GO:0046983">
    <property type="term" value="F:protein dimerization activity"/>
    <property type="evidence" value="ECO:0007669"/>
    <property type="project" value="InterPro"/>
</dbReference>
<evidence type="ECO:0000313" key="13">
    <source>
        <dbReference type="EMBL" id="MBD2829396.1"/>
    </source>
</evidence>
<dbReference type="PANTHER" id="PTHR24421:SF10">
    <property type="entry name" value="NITRATE_NITRITE SENSOR PROTEIN NARQ"/>
    <property type="match status" value="1"/>
</dbReference>
<keyword evidence="11" id="KW-1133">Transmembrane helix</keyword>
<evidence type="ECO:0000256" key="10">
    <source>
        <dbReference type="SAM" id="MobiDB-lite"/>
    </source>
</evidence>
<keyword evidence="11" id="KW-0472">Membrane</keyword>
<dbReference type="PANTHER" id="PTHR24421">
    <property type="entry name" value="NITRATE/NITRITE SENSOR PROTEIN NARX-RELATED"/>
    <property type="match status" value="1"/>
</dbReference>
<comment type="caution">
    <text evidence="13">The sequence shown here is derived from an EMBL/GenBank/DDBJ whole genome shotgun (WGS) entry which is preliminary data.</text>
</comment>
<evidence type="ECO:0000256" key="11">
    <source>
        <dbReference type="SAM" id="Phobius"/>
    </source>
</evidence>
<dbReference type="InterPro" id="IPR011712">
    <property type="entry name" value="Sig_transdc_His_kin_sub3_dim/P"/>
</dbReference>
<dbReference type="AlphaFoldDB" id="A0A927GNB2"/>
<comment type="catalytic activity">
    <reaction evidence="1">
        <text>ATP + protein L-histidine = ADP + protein N-phospho-L-histidine.</text>
        <dbReference type="EC" id="2.7.13.3"/>
    </reaction>
</comment>
<evidence type="ECO:0000256" key="9">
    <source>
        <dbReference type="SAM" id="Coils"/>
    </source>
</evidence>
<name>A0A927GNB2_STRGL</name>
<organism evidence="13">
    <name type="scientific">Streptomyces globisporus</name>
    <dbReference type="NCBI Taxonomy" id="1908"/>
    <lineage>
        <taxon>Bacteria</taxon>
        <taxon>Bacillati</taxon>
        <taxon>Actinomycetota</taxon>
        <taxon>Actinomycetes</taxon>
        <taxon>Kitasatosporales</taxon>
        <taxon>Streptomycetaceae</taxon>
        <taxon>Streptomyces</taxon>
    </lineage>
</organism>
<dbReference type="EC" id="2.7.13.3" evidence="2"/>